<keyword evidence="3" id="KW-0472">Membrane</keyword>
<dbReference type="RefSeq" id="WP_014454553.1">
    <property type="nucleotide sequence ID" value="NC_017098.1"/>
</dbReference>
<dbReference type="Pfam" id="PF07695">
    <property type="entry name" value="7TMR-DISM_7TM"/>
    <property type="match status" value="1"/>
</dbReference>
<feature type="transmembrane region" description="Helical" evidence="3">
    <location>
        <begin position="184"/>
        <end position="205"/>
    </location>
</feature>
<proteinExistence type="predicted"/>
<keyword evidence="7" id="KW-1185">Reference proteome</keyword>
<dbReference type="InterPro" id="IPR052016">
    <property type="entry name" value="Bact_Sigma-Reg"/>
</dbReference>
<dbReference type="GO" id="GO:0016791">
    <property type="term" value="F:phosphatase activity"/>
    <property type="evidence" value="ECO:0007669"/>
    <property type="project" value="TreeGrafter"/>
</dbReference>
<feature type="transmembrane region" description="Helical" evidence="3">
    <location>
        <begin position="338"/>
        <end position="361"/>
    </location>
</feature>
<dbReference type="HOGENOM" id="CLU_391249_0_0_12"/>
<organism evidence="6 7">
    <name type="scientific">Spirochaeta africana (strain ATCC 700263 / DSM 8902 / Z-7692)</name>
    <dbReference type="NCBI Taxonomy" id="889378"/>
    <lineage>
        <taxon>Bacteria</taxon>
        <taxon>Pseudomonadati</taxon>
        <taxon>Spirochaetota</taxon>
        <taxon>Spirochaetia</taxon>
        <taxon>Spirochaetales</taxon>
        <taxon>Spirochaetaceae</taxon>
        <taxon>Spirochaeta</taxon>
    </lineage>
</organism>
<reference evidence="7" key="1">
    <citation type="journal article" date="2013" name="Stand. Genomic Sci.">
        <title>Complete genome sequence of the halophilic bacterium Spirochaeta africana type strain (Z-7692(T)) from the alkaline Lake Magadi in the East African Rift.</title>
        <authorList>
            <person name="Liolos K."/>
            <person name="Abt B."/>
            <person name="Scheuner C."/>
            <person name="Teshima H."/>
            <person name="Held B."/>
            <person name="Lapidus A."/>
            <person name="Nolan M."/>
            <person name="Lucas S."/>
            <person name="Deshpande S."/>
            <person name="Cheng J.F."/>
            <person name="Tapia R."/>
            <person name="Goodwin L.A."/>
            <person name="Pitluck S."/>
            <person name="Pagani I."/>
            <person name="Ivanova N."/>
            <person name="Mavromatis K."/>
            <person name="Mikhailova N."/>
            <person name="Huntemann M."/>
            <person name="Pati A."/>
            <person name="Chen A."/>
            <person name="Palaniappan K."/>
            <person name="Land M."/>
            <person name="Rohde M."/>
            <person name="Tindall B.J."/>
            <person name="Detter J.C."/>
            <person name="Goker M."/>
            <person name="Bristow J."/>
            <person name="Eisen J.A."/>
            <person name="Markowitz V."/>
            <person name="Hugenholtz P."/>
            <person name="Woyke T."/>
            <person name="Klenk H.P."/>
            <person name="Kyrpides N.C."/>
        </authorList>
    </citation>
    <scope>NUCLEOTIDE SEQUENCE</scope>
    <source>
        <strain evidence="7">ATCC 700263 / DSM 8902 / Z-7692</strain>
    </source>
</reference>
<dbReference type="InterPro" id="IPR011623">
    <property type="entry name" value="7TMR_DISM_rcpt_extracell_dom1"/>
</dbReference>
<dbReference type="Pfam" id="PF07228">
    <property type="entry name" value="SpoIIE"/>
    <property type="match status" value="1"/>
</dbReference>
<evidence type="ECO:0000256" key="3">
    <source>
        <dbReference type="SAM" id="Phobius"/>
    </source>
</evidence>
<keyword evidence="3" id="KW-0812">Transmembrane</keyword>
<dbReference type="AlphaFoldDB" id="H9UGB3"/>
<dbReference type="SUPFAM" id="SSF81606">
    <property type="entry name" value="PP2C-like"/>
    <property type="match status" value="1"/>
</dbReference>
<dbReference type="PANTHER" id="PTHR43156">
    <property type="entry name" value="STAGE II SPORULATION PROTEIN E-RELATED"/>
    <property type="match status" value="1"/>
</dbReference>
<dbReference type="KEGG" id="sfc:Spiaf_0453"/>
<feature type="transmembrane region" description="Helical" evidence="3">
    <location>
        <begin position="247"/>
        <end position="267"/>
    </location>
</feature>
<dbReference type="PATRIC" id="fig|889378.3.peg.461"/>
<feature type="transmembrane region" description="Helical" evidence="3">
    <location>
        <begin position="367"/>
        <end position="386"/>
    </location>
</feature>
<dbReference type="PANTHER" id="PTHR43156:SF2">
    <property type="entry name" value="STAGE II SPORULATION PROTEIN E"/>
    <property type="match status" value="1"/>
</dbReference>
<dbReference type="PROSITE" id="PS51257">
    <property type="entry name" value="PROKAR_LIPOPROTEIN"/>
    <property type="match status" value="1"/>
</dbReference>
<feature type="chain" id="PRO_5003622994" evidence="4">
    <location>
        <begin position="19"/>
        <end position="686"/>
    </location>
</feature>
<evidence type="ECO:0000313" key="6">
    <source>
        <dbReference type="EMBL" id="AFG36556.1"/>
    </source>
</evidence>
<evidence type="ECO:0000256" key="4">
    <source>
        <dbReference type="SAM" id="SignalP"/>
    </source>
</evidence>
<dbReference type="Gene3D" id="3.60.40.10">
    <property type="entry name" value="PPM-type phosphatase domain"/>
    <property type="match status" value="1"/>
</dbReference>
<accession>H9UGB3</accession>
<dbReference type="InterPro" id="IPR001932">
    <property type="entry name" value="PPM-type_phosphatase-like_dom"/>
</dbReference>
<protein>
    <submittedName>
        <fullName evidence="6">Serine phosphatase RsbU, regulator of sigma subunit</fullName>
    </submittedName>
</protein>
<feature type="domain" description="PPM-type phosphatase" evidence="5">
    <location>
        <begin position="457"/>
        <end position="680"/>
    </location>
</feature>
<dbReference type="InterPro" id="IPR036457">
    <property type="entry name" value="PPM-type-like_dom_sf"/>
</dbReference>
<feature type="coiled-coil region" evidence="2">
    <location>
        <begin position="389"/>
        <end position="434"/>
    </location>
</feature>
<keyword evidence="3" id="KW-1133">Transmembrane helix</keyword>
<feature type="transmembrane region" description="Helical" evidence="3">
    <location>
        <begin position="217"/>
        <end position="235"/>
    </location>
</feature>
<name>H9UGB3_SPIAZ</name>
<keyword evidence="4" id="KW-0732">Signal</keyword>
<gene>
    <name evidence="6" type="ordered locus">Spiaf_0453</name>
</gene>
<evidence type="ECO:0000256" key="1">
    <source>
        <dbReference type="ARBA" id="ARBA00022801"/>
    </source>
</evidence>
<feature type="transmembrane region" description="Helical" evidence="3">
    <location>
        <begin position="310"/>
        <end position="331"/>
    </location>
</feature>
<dbReference type="SMART" id="SM00331">
    <property type="entry name" value="PP2C_SIG"/>
    <property type="match status" value="1"/>
</dbReference>
<evidence type="ECO:0000256" key="2">
    <source>
        <dbReference type="SAM" id="Coils"/>
    </source>
</evidence>
<keyword evidence="2" id="KW-0175">Coiled coil</keyword>
<dbReference type="STRING" id="889378.Spiaf_0453"/>
<feature type="transmembrane region" description="Helical" evidence="3">
    <location>
        <begin position="279"/>
        <end position="298"/>
    </location>
</feature>
<keyword evidence="1" id="KW-0378">Hydrolase</keyword>
<feature type="signal peptide" evidence="4">
    <location>
        <begin position="1"/>
        <end position="18"/>
    </location>
</feature>
<sequence>MKLRIVCAAAAGCILLLAGCGQDSVEVFPLQQWEYAASPTELSLEQVDELAFEPLPPEQQRSLERLIPGGDGYIWLRTGFSRPPARLTAGQDLLGLFLGRITMADITYLNGVAIGQTGRFPPEFFSEWNTFRHYTFAPELLQEQNTLLIQIYVGHEGAIVGDAYIGQTATTGFYWRLNTFVGSYLNMGISLVMLVIGLYHLWLFLKRPQERENMYFALLNIAGAIYLVNFFVTLLPGWEFWTISFTLFQRIVANAMIYVIVFASAFFVRSFLQRREPMVLQILVVLLSAVPVVMSFVLPDYQALRSMRPVMLSFALPILVYILYMLAASAVHRRRDSLVLLLGISPLLATAVADIIIHNYLHMYHMPYIGGFGFPLMILSLLFILAGRFAEARSQAEDLNINLEQKVEQRTEELQNTNRALEDTLSQLQAAQAIAAKDMQMAVRVQQSFYPSASPQLPPWQTGLVFQPASGVAGDLYDFFLEDDSLKGISLFDVSGHGISSGLVAMLAKSIIARSFQAGAGQKLPRILQNINTELIQEKGEIENYMTGVLLRLRDTTVEFVNAGHTELLLREARNSKLHRVSGGGAQGSIVGVPDLPTSYPALRFTMAPGDLLLMYSDALIESVNPQGQQYGLDGVMHTLALAGGLSAQDVADRLEADLRRFVAHDQPLKDDLTIITLRRMSQDFW</sequence>
<evidence type="ECO:0000259" key="5">
    <source>
        <dbReference type="SMART" id="SM00331"/>
    </source>
</evidence>
<evidence type="ECO:0000313" key="7">
    <source>
        <dbReference type="Proteomes" id="UP000007383"/>
    </source>
</evidence>
<dbReference type="eggNOG" id="COG2208">
    <property type="taxonomic scope" value="Bacteria"/>
</dbReference>
<dbReference type="Proteomes" id="UP000007383">
    <property type="component" value="Chromosome"/>
</dbReference>
<dbReference type="EMBL" id="CP003282">
    <property type="protein sequence ID" value="AFG36556.1"/>
    <property type="molecule type" value="Genomic_DNA"/>
</dbReference>